<keyword evidence="4" id="KW-0547">Nucleotide-binding</keyword>
<evidence type="ECO:0000256" key="1">
    <source>
        <dbReference type="ARBA" id="ARBA00004123"/>
    </source>
</evidence>
<evidence type="ECO:0000259" key="8">
    <source>
        <dbReference type="SMART" id="SM00382"/>
    </source>
</evidence>
<dbReference type="InterPro" id="IPR003959">
    <property type="entry name" value="ATPase_AAA_core"/>
</dbReference>
<evidence type="ECO:0000313" key="10">
    <source>
        <dbReference type="Proteomes" id="UP001209878"/>
    </source>
</evidence>
<dbReference type="Gene3D" id="1.10.8.60">
    <property type="match status" value="1"/>
</dbReference>
<feature type="domain" description="AAA+ ATPase" evidence="8">
    <location>
        <begin position="66"/>
        <end position="214"/>
    </location>
</feature>
<dbReference type="GO" id="GO:0003689">
    <property type="term" value="F:DNA clamp loader activity"/>
    <property type="evidence" value="ECO:0007669"/>
    <property type="project" value="TreeGrafter"/>
</dbReference>
<dbReference type="EMBL" id="JAODUO010000336">
    <property type="protein sequence ID" value="KAK2182782.1"/>
    <property type="molecule type" value="Genomic_DNA"/>
</dbReference>
<dbReference type="FunFam" id="1.20.272.10:FF:000010">
    <property type="entry name" value="Replication factor C subunit 4"/>
    <property type="match status" value="1"/>
</dbReference>
<evidence type="ECO:0000256" key="7">
    <source>
        <dbReference type="SAM" id="MobiDB-lite"/>
    </source>
</evidence>
<dbReference type="GO" id="GO:0005634">
    <property type="term" value="C:nucleus"/>
    <property type="evidence" value="ECO:0007669"/>
    <property type="project" value="UniProtKB-SubCell"/>
</dbReference>
<evidence type="ECO:0000256" key="2">
    <source>
        <dbReference type="ARBA" id="ARBA00005378"/>
    </source>
</evidence>
<dbReference type="AlphaFoldDB" id="A0AAD9NU17"/>
<comment type="caution">
    <text evidence="9">The sequence shown here is derived from an EMBL/GenBank/DDBJ whole genome shotgun (WGS) entry which is preliminary data.</text>
</comment>
<evidence type="ECO:0000256" key="3">
    <source>
        <dbReference type="ARBA" id="ARBA00022705"/>
    </source>
</evidence>
<evidence type="ECO:0000313" key="9">
    <source>
        <dbReference type="EMBL" id="KAK2182782.1"/>
    </source>
</evidence>
<dbReference type="InterPro" id="IPR047854">
    <property type="entry name" value="RFC_lid"/>
</dbReference>
<keyword evidence="5" id="KW-0067">ATP-binding</keyword>
<keyword evidence="6" id="KW-0539">Nucleus</keyword>
<dbReference type="FunFam" id="3.40.50.300:FF:000952">
    <property type="entry name" value="Replication factor C subunit 2"/>
    <property type="match status" value="1"/>
</dbReference>
<dbReference type="InterPro" id="IPR008921">
    <property type="entry name" value="DNA_pol3_clamp-load_cplx_C"/>
</dbReference>
<dbReference type="CDD" id="cd00009">
    <property type="entry name" value="AAA"/>
    <property type="match status" value="1"/>
</dbReference>
<gene>
    <name evidence="9" type="ORF">NP493_336g02011</name>
</gene>
<dbReference type="GO" id="GO:0016887">
    <property type="term" value="F:ATP hydrolysis activity"/>
    <property type="evidence" value="ECO:0007669"/>
    <property type="project" value="InterPro"/>
</dbReference>
<comment type="similarity">
    <text evidence="2">Belongs to the activator 1 small subunits family.</text>
</comment>
<dbReference type="GO" id="GO:0005663">
    <property type="term" value="C:DNA replication factor C complex"/>
    <property type="evidence" value="ECO:0007669"/>
    <property type="project" value="TreeGrafter"/>
</dbReference>
<dbReference type="PANTHER" id="PTHR11669">
    <property type="entry name" value="REPLICATION FACTOR C / DNA POLYMERASE III GAMMA-TAU SUBUNIT"/>
    <property type="match status" value="1"/>
</dbReference>
<dbReference type="Pfam" id="PF00004">
    <property type="entry name" value="AAA"/>
    <property type="match status" value="1"/>
</dbReference>
<dbReference type="SUPFAM" id="SSF48019">
    <property type="entry name" value="post-AAA+ oligomerization domain-like"/>
    <property type="match status" value="1"/>
</dbReference>
<dbReference type="SMART" id="SM00382">
    <property type="entry name" value="AAA"/>
    <property type="match status" value="1"/>
</dbReference>
<dbReference type="GO" id="GO:0006281">
    <property type="term" value="P:DNA repair"/>
    <property type="evidence" value="ECO:0007669"/>
    <property type="project" value="TreeGrafter"/>
</dbReference>
<accession>A0AAD9NU17</accession>
<dbReference type="InterPro" id="IPR003593">
    <property type="entry name" value="AAA+_ATPase"/>
</dbReference>
<dbReference type="Gene3D" id="3.40.50.300">
    <property type="entry name" value="P-loop containing nucleotide triphosphate hydrolases"/>
    <property type="match status" value="1"/>
</dbReference>
<dbReference type="FunFam" id="1.10.8.60:FF:000032">
    <property type="entry name" value="Replication factor C subunit 4"/>
    <property type="match status" value="1"/>
</dbReference>
<evidence type="ECO:0000256" key="6">
    <source>
        <dbReference type="ARBA" id="ARBA00023242"/>
    </source>
</evidence>
<keyword evidence="3" id="KW-0235">DNA replication</keyword>
<dbReference type="Proteomes" id="UP001209878">
    <property type="component" value="Unassembled WGS sequence"/>
</dbReference>
<comment type="subcellular location">
    <subcellularLocation>
        <location evidence="1">Nucleus</location>
    </subcellularLocation>
</comment>
<dbReference type="InterPro" id="IPR050238">
    <property type="entry name" value="DNA_Rep/Repair_Clamp_Loader"/>
</dbReference>
<evidence type="ECO:0000256" key="4">
    <source>
        <dbReference type="ARBA" id="ARBA00022741"/>
    </source>
</evidence>
<dbReference type="SUPFAM" id="SSF52540">
    <property type="entry name" value="P-loop containing nucleoside triphosphate hydrolases"/>
    <property type="match status" value="1"/>
</dbReference>
<proteinExistence type="inferred from homology"/>
<name>A0AAD9NU17_RIDPI</name>
<dbReference type="Gene3D" id="1.20.272.10">
    <property type="match status" value="1"/>
</dbReference>
<dbReference type="GO" id="GO:0005524">
    <property type="term" value="F:ATP binding"/>
    <property type="evidence" value="ECO:0007669"/>
    <property type="project" value="UniProtKB-KW"/>
</dbReference>
<keyword evidence="10" id="KW-1185">Reference proteome</keyword>
<feature type="compositionally biased region" description="Polar residues" evidence="7">
    <location>
        <begin position="8"/>
        <end position="27"/>
    </location>
</feature>
<protein>
    <recommendedName>
        <fullName evidence="8">AAA+ ATPase domain-containing protein</fullName>
    </recommendedName>
</protein>
<organism evidence="9 10">
    <name type="scientific">Ridgeia piscesae</name>
    <name type="common">Tubeworm</name>
    <dbReference type="NCBI Taxonomy" id="27915"/>
    <lineage>
        <taxon>Eukaryota</taxon>
        <taxon>Metazoa</taxon>
        <taxon>Spiralia</taxon>
        <taxon>Lophotrochozoa</taxon>
        <taxon>Annelida</taxon>
        <taxon>Polychaeta</taxon>
        <taxon>Sedentaria</taxon>
        <taxon>Canalipalpata</taxon>
        <taxon>Sabellida</taxon>
        <taxon>Siboglinidae</taxon>
        <taxon>Ridgeia</taxon>
    </lineage>
</organism>
<dbReference type="CDD" id="cd18140">
    <property type="entry name" value="HLD_clamp_RFC"/>
    <property type="match status" value="1"/>
</dbReference>
<sequence>MQAFLKGGTSSFASKPSKETASSSGRSQTKKKPTPWVEKYRPRSVNDVAHQDEVVAVLKKSLHGGDLPNLLFYGPPGTGKTSTILAIARDLFGDMFRERILELNASDERGINVIRAKVKNFSQLTASGTRPDGRACPPFRIVILDEGGLHDFSCPDACGHACILQAALRRTMEKGSKTTRFCLICNYVTRIIEPITSRCAKFRFKPIIAAVLKERLEAICKAEGVLCDEKALSEIIKISEGDMRKAITLLQSLARLRGSEEIVLSDIVDISGVVPEDVIDNLIRVCHSDSYDKLDSTVQELMAEGHSAVQLLLQLHDKLVEEDKLGDNQKSVIFEKIAVVDKCLMDGADEYLQMMALCTVIMQQICHADK</sequence>
<dbReference type="InterPro" id="IPR027417">
    <property type="entry name" value="P-loop_NTPase"/>
</dbReference>
<feature type="region of interest" description="Disordered" evidence="7">
    <location>
        <begin position="1"/>
        <end position="40"/>
    </location>
</feature>
<dbReference type="PANTHER" id="PTHR11669:SF20">
    <property type="entry name" value="REPLICATION FACTOR C SUBUNIT 4"/>
    <property type="match status" value="1"/>
</dbReference>
<evidence type="ECO:0000256" key="5">
    <source>
        <dbReference type="ARBA" id="ARBA00022840"/>
    </source>
</evidence>
<dbReference type="Pfam" id="PF21960">
    <property type="entry name" value="RCF1-5-like_lid"/>
    <property type="match status" value="1"/>
</dbReference>
<dbReference type="InterPro" id="IPR013748">
    <property type="entry name" value="Rep_factorC_C"/>
</dbReference>
<reference evidence="9" key="1">
    <citation type="journal article" date="2023" name="Mol. Biol. Evol.">
        <title>Third-Generation Sequencing Reveals the Adaptive Role of the Epigenome in Three Deep-Sea Polychaetes.</title>
        <authorList>
            <person name="Perez M."/>
            <person name="Aroh O."/>
            <person name="Sun Y."/>
            <person name="Lan Y."/>
            <person name="Juniper S.K."/>
            <person name="Young C.R."/>
            <person name="Angers B."/>
            <person name="Qian P.Y."/>
        </authorList>
    </citation>
    <scope>NUCLEOTIDE SEQUENCE</scope>
    <source>
        <strain evidence="9">R07B-5</strain>
    </source>
</reference>
<dbReference type="GO" id="GO:0003677">
    <property type="term" value="F:DNA binding"/>
    <property type="evidence" value="ECO:0007669"/>
    <property type="project" value="InterPro"/>
</dbReference>
<dbReference type="Pfam" id="PF08542">
    <property type="entry name" value="Rep_fac_C"/>
    <property type="match status" value="1"/>
</dbReference>
<dbReference type="GO" id="GO:0006261">
    <property type="term" value="P:DNA-templated DNA replication"/>
    <property type="evidence" value="ECO:0007669"/>
    <property type="project" value="TreeGrafter"/>
</dbReference>